<accession>A0A5B8UMZ8</accession>
<evidence type="ECO:0000256" key="3">
    <source>
        <dbReference type="ARBA" id="ARBA00023244"/>
    </source>
</evidence>
<dbReference type="Gene3D" id="3.40.50.720">
    <property type="entry name" value="NAD(P)-binding Rossmann-like Domain"/>
    <property type="match status" value="1"/>
</dbReference>
<evidence type="ECO:0000313" key="12">
    <source>
        <dbReference type="Proteomes" id="UP000321204"/>
    </source>
</evidence>
<name>A0A5B8UMZ8_9BACT</name>
<dbReference type="Pfam" id="PF01488">
    <property type="entry name" value="Shikimate_DH"/>
    <property type="match status" value="1"/>
</dbReference>
<dbReference type="OrthoDB" id="110209at2"/>
<dbReference type="InterPro" id="IPR036343">
    <property type="entry name" value="GluRdtase_N_sf"/>
</dbReference>
<evidence type="ECO:0000256" key="4">
    <source>
        <dbReference type="HAMAP-Rule" id="MF_00087"/>
    </source>
</evidence>
<comment type="pathway">
    <text evidence="4">Porphyrin-containing compound metabolism; protoporphyrin-IX biosynthesis; 5-aminolevulinate from L-glutamyl-tRNA(Glu): step 1/2.</text>
</comment>
<comment type="domain">
    <text evidence="4">Possesses an unusual extended V-shaped dimeric structure with each monomer consisting of three distinct domains arranged along a curved 'spinal' alpha-helix. The N-terminal catalytic domain specifically recognizes the glutamate moiety of the substrate. The second domain is the NADPH-binding domain, and the third C-terminal domain is responsible for dimerization.</text>
</comment>
<gene>
    <name evidence="4 11" type="primary">hemA</name>
    <name evidence="11" type="ORF">FSB75_18150</name>
</gene>
<dbReference type="PIRSF" id="PIRSF000445">
    <property type="entry name" value="4pyrrol_synth_GluRdtase"/>
    <property type="match status" value="1"/>
</dbReference>
<comment type="function">
    <text evidence="4">Catalyzes the NADPH-dependent reduction of glutamyl-tRNA(Glu) to glutamate 1-semialdehyde (GSA).</text>
</comment>
<feature type="binding site" evidence="4 6">
    <location>
        <begin position="57"/>
        <end position="60"/>
    </location>
    <ligand>
        <name>substrate</name>
    </ligand>
</feature>
<comment type="subunit">
    <text evidence="4">Homodimer.</text>
</comment>
<evidence type="ECO:0000259" key="10">
    <source>
        <dbReference type="Pfam" id="PF05201"/>
    </source>
</evidence>
<dbReference type="PROSITE" id="PS00747">
    <property type="entry name" value="GLUTR"/>
    <property type="match status" value="1"/>
</dbReference>
<dbReference type="GO" id="GO:0008883">
    <property type="term" value="F:glutamyl-tRNA reductase activity"/>
    <property type="evidence" value="ECO:0007669"/>
    <property type="project" value="UniProtKB-UniRule"/>
</dbReference>
<comment type="catalytic activity">
    <reaction evidence="4">
        <text>(S)-4-amino-5-oxopentanoate + tRNA(Glu) + NADP(+) = L-glutamyl-tRNA(Glu) + NADPH + H(+)</text>
        <dbReference type="Rhea" id="RHEA:12344"/>
        <dbReference type="Rhea" id="RHEA-COMP:9663"/>
        <dbReference type="Rhea" id="RHEA-COMP:9680"/>
        <dbReference type="ChEBI" id="CHEBI:15378"/>
        <dbReference type="ChEBI" id="CHEBI:57501"/>
        <dbReference type="ChEBI" id="CHEBI:57783"/>
        <dbReference type="ChEBI" id="CHEBI:58349"/>
        <dbReference type="ChEBI" id="CHEBI:78442"/>
        <dbReference type="ChEBI" id="CHEBI:78520"/>
        <dbReference type="EC" id="1.2.1.70"/>
    </reaction>
</comment>
<dbReference type="AlphaFoldDB" id="A0A5B8UMZ8"/>
<dbReference type="InterPro" id="IPR036291">
    <property type="entry name" value="NAD(P)-bd_dom_sf"/>
</dbReference>
<evidence type="ECO:0000256" key="7">
    <source>
        <dbReference type="PIRSR" id="PIRSR000445-3"/>
    </source>
</evidence>
<dbReference type="InterPro" id="IPR015895">
    <property type="entry name" value="4pyrrol_synth_GluRdtase_N"/>
</dbReference>
<evidence type="ECO:0000256" key="1">
    <source>
        <dbReference type="ARBA" id="ARBA00022857"/>
    </source>
</evidence>
<feature type="binding site" evidence="4 6">
    <location>
        <position position="124"/>
    </location>
    <ligand>
        <name>substrate</name>
    </ligand>
</feature>
<comment type="similarity">
    <text evidence="4">Belongs to the glutamyl-tRNA reductase family.</text>
</comment>
<reference evidence="11 12" key="1">
    <citation type="journal article" date="2015" name="Int. J. Syst. Evol. Microbiol.">
        <title>Flavisolibacter ginsenosidimutans sp. nov., with ginsenoside-converting activity isolated from soil used for cultivating ginseng.</title>
        <authorList>
            <person name="Zhao Y."/>
            <person name="Liu Q."/>
            <person name="Kang M.S."/>
            <person name="Jin F."/>
            <person name="Yu H."/>
            <person name="Im W.T."/>
        </authorList>
    </citation>
    <scope>NUCLEOTIDE SEQUENCE [LARGE SCALE GENOMIC DNA]</scope>
    <source>
        <strain evidence="11 12">Gsoil 636</strain>
    </source>
</reference>
<dbReference type="Gene3D" id="3.30.460.30">
    <property type="entry name" value="Glutamyl-tRNA reductase, N-terminal domain"/>
    <property type="match status" value="1"/>
</dbReference>
<dbReference type="InterPro" id="IPR018214">
    <property type="entry name" value="GluRdtase_CS"/>
</dbReference>
<feature type="binding site" evidence="4 6">
    <location>
        <begin position="118"/>
        <end position="120"/>
    </location>
    <ligand>
        <name>substrate</name>
    </ligand>
</feature>
<dbReference type="EC" id="1.2.1.70" evidence="4"/>
<evidence type="ECO:0000256" key="6">
    <source>
        <dbReference type="PIRSR" id="PIRSR000445-2"/>
    </source>
</evidence>
<keyword evidence="2 4" id="KW-0560">Oxidoreductase</keyword>
<dbReference type="KEGG" id="fgg:FSB75_18150"/>
<keyword evidence="3 4" id="KW-0627">Porphyrin biosynthesis</keyword>
<dbReference type="GO" id="GO:0050661">
    <property type="term" value="F:NADP binding"/>
    <property type="evidence" value="ECO:0007669"/>
    <property type="project" value="InterPro"/>
</dbReference>
<feature type="active site" description="Nucleophile" evidence="4 5">
    <location>
        <position position="58"/>
    </location>
</feature>
<evidence type="ECO:0000313" key="11">
    <source>
        <dbReference type="EMBL" id="QEC57742.1"/>
    </source>
</evidence>
<dbReference type="UniPathway" id="UPA00251">
    <property type="reaction ID" value="UER00316"/>
</dbReference>
<dbReference type="SUPFAM" id="SSF51735">
    <property type="entry name" value="NAD(P)-binding Rossmann-fold domains"/>
    <property type="match status" value="1"/>
</dbReference>
<dbReference type="PANTHER" id="PTHR43013:SF1">
    <property type="entry name" value="GLUTAMYL-TRNA REDUCTASE"/>
    <property type="match status" value="1"/>
</dbReference>
<protein>
    <recommendedName>
        <fullName evidence="4">Glutamyl-tRNA reductase</fullName>
        <shortName evidence="4">GluTR</shortName>
        <ecNumber evidence="4">1.2.1.70</ecNumber>
    </recommendedName>
</protein>
<feature type="site" description="Important for activity" evidence="4 8">
    <location>
        <position position="103"/>
    </location>
</feature>
<dbReference type="NCBIfam" id="TIGR01035">
    <property type="entry name" value="hemA"/>
    <property type="match status" value="1"/>
</dbReference>
<organism evidence="11 12">
    <name type="scientific">Flavisolibacter ginsenosidimutans</name>
    <dbReference type="NCBI Taxonomy" id="661481"/>
    <lineage>
        <taxon>Bacteria</taxon>
        <taxon>Pseudomonadati</taxon>
        <taxon>Bacteroidota</taxon>
        <taxon>Chitinophagia</taxon>
        <taxon>Chitinophagales</taxon>
        <taxon>Chitinophagaceae</taxon>
        <taxon>Flavisolibacter</taxon>
    </lineage>
</organism>
<feature type="binding site" evidence="4 7">
    <location>
        <begin position="193"/>
        <end position="198"/>
    </location>
    <ligand>
        <name>NADP(+)</name>
        <dbReference type="ChEBI" id="CHEBI:58349"/>
    </ligand>
</feature>
<dbReference type="RefSeq" id="WP_146790382.1">
    <property type="nucleotide sequence ID" value="NZ_BAABIO010000003.1"/>
</dbReference>
<feature type="domain" description="Quinate/shikimate 5-dehydrogenase/glutamyl-tRNA reductase" evidence="9">
    <location>
        <begin position="184"/>
        <end position="305"/>
    </location>
</feature>
<evidence type="ECO:0000256" key="5">
    <source>
        <dbReference type="PIRSR" id="PIRSR000445-1"/>
    </source>
</evidence>
<dbReference type="InterPro" id="IPR006151">
    <property type="entry name" value="Shikm_DH/Glu-tRNA_Rdtase"/>
</dbReference>
<proteinExistence type="inferred from homology"/>
<dbReference type="InterPro" id="IPR000343">
    <property type="entry name" value="4pyrrol_synth_GluRdtase"/>
</dbReference>
<feature type="binding site" evidence="4 6">
    <location>
        <position position="113"/>
    </location>
    <ligand>
        <name>substrate</name>
    </ligand>
</feature>
<comment type="miscellaneous">
    <text evidence="4">During catalysis, the active site Cys acts as a nucleophile attacking the alpha-carbonyl group of tRNA-bound glutamate with the formation of a thioester intermediate between enzyme and glutamate, and the concomitant release of tRNA(Glu). The thioester intermediate is finally reduced by direct hydride transfer from NADPH, to form the product GSA.</text>
</comment>
<dbReference type="PANTHER" id="PTHR43013">
    <property type="entry name" value="GLUTAMYL-TRNA REDUCTASE"/>
    <property type="match status" value="1"/>
</dbReference>
<evidence type="ECO:0000256" key="8">
    <source>
        <dbReference type="PIRSR" id="PIRSR000445-4"/>
    </source>
</evidence>
<sequence length="407" mass="44631">MNTQHFKNISNFFVAGINYKKSDAAVRGKFAINNEQYANVLEDAAAQGLDEIFILSTCNRTEIYGFAHCSHQLVELLCSQTAGDAETFKQSAYIKNGIEAVEHAFSVGAGLDSQILGDYEIVGQLKTAVKFAKEQGFVGAFTERLINCVLQSSKLIKNSTSLSGGTVSVSFAAVQYIMNRVIDPSSKNILLLGVGKIGRNTCKNLVDYLGTKNITLINRSVDKAATLAGELNLRHASLDSLEEEVAKADIILVATNSAEPVILKEQVEGKGEKLIIDLSVPANVEEAAQHLSNVQVINVDALSKIKDETLKMRLAEVPKAKGIISELMAEFEDWCEMRKHVPMLKELKVKLKELYAHPQYVQTITSAKTIDVHIQRVLNDTAGKIKVQNQKGCQYLAALNEFINAKN</sequence>
<dbReference type="HAMAP" id="MF_00087">
    <property type="entry name" value="Glu_tRNA_reductase"/>
    <property type="match status" value="1"/>
</dbReference>
<dbReference type="Proteomes" id="UP000321204">
    <property type="component" value="Chromosome"/>
</dbReference>
<evidence type="ECO:0000259" key="9">
    <source>
        <dbReference type="Pfam" id="PF01488"/>
    </source>
</evidence>
<keyword evidence="1 4" id="KW-0521">NADP</keyword>
<dbReference type="EMBL" id="CP042433">
    <property type="protein sequence ID" value="QEC57742.1"/>
    <property type="molecule type" value="Genomic_DNA"/>
</dbReference>
<dbReference type="GO" id="GO:0019353">
    <property type="term" value="P:protoporphyrinogen IX biosynthetic process from glutamate"/>
    <property type="evidence" value="ECO:0007669"/>
    <property type="project" value="TreeGrafter"/>
</dbReference>
<evidence type="ECO:0000256" key="2">
    <source>
        <dbReference type="ARBA" id="ARBA00023002"/>
    </source>
</evidence>
<feature type="domain" description="Glutamyl-tRNA reductase N-terminal" evidence="10">
    <location>
        <begin position="16"/>
        <end position="160"/>
    </location>
</feature>
<keyword evidence="12" id="KW-1185">Reference proteome</keyword>
<dbReference type="Pfam" id="PF05201">
    <property type="entry name" value="GlutR_N"/>
    <property type="match status" value="1"/>
</dbReference>
<dbReference type="SUPFAM" id="SSF69742">
    <property type="entry name" value="Glutamyl tRNA-reductase catalytic, N-terminal domain"/>
    <property type="match status" value="1"/>
</dbReference>